<accession>A0A974SN09</accession>
<dbReference type="KEGG" id="ares:IWH25_14700"/>
<keyword evidence="1" id="KW-0812">Transmembrane</keyword>
<keyword evidence="1" id="KW-0472">Membrane</keyword>
<keyword evidence="3" id="KW-1185">Reference proteome</keyword>
<evidence type="ECO:0000313" key="3">
    <source>
        <dbReference type="Proteomes" id="UP000663444"/>
    </source>
</evidence>
<feature type="transmembrane region" description="Helical" evidence="1">
    <location>
        <begin position="110"/>
        <end position="130"/>
    </location>
</feature>
<dbReference type="AlphaFoldDB" id="A0A974SN09"/>
<reference evidence="2" key="1">
    <citation type="submission" date="2020-11" db="EMBL/GenBank/DDBJ databases">
        <title>Azospira restricta DSM 18626 genome sequence.</title>
        <authorList>
            <person name="Moe W.M."/>
        </authorList>
    </citation>
    <scope>NUCLEOTIDE SEQUENCE</scope>
    <source>
        <strain evidence="2">DSM 18626</strain>
    </source>
</reference>
<dbReference type="EMBL" id="CP064781">
    <property type="protein sequence ID" value="QRJ62992.1"/>
    <property type="molecule type" value="Genomic_DNA"/>
</dbReference>
<organism evidence="2 3">
    <name type="scientific">Azospira restricta</name>
    <dbReference type="NCBI Taxonomy" id="404405"/>
    <lineage>
        <taxon>Bacteria</taxon>
        <taxon>Pseudomonadati</taxon>
        <taxon>Pseudomonadota</taxon>
        <taxon>Betaproteobacteria</taxon>
        <taxon>Rhodocyclales</taxon>
        <taxon>Rhodocyclaceae</taxon>
        <taxon>Azospira</taxon>
    </lineage>
</organism>
<protein>
    <submittedName>
        <fullName evidence="2">Uncharacterized protein</fullName>
    </submittedName>
</protein>
<dbReference type="RefSeq" id="WP_203386516.1">
    <property type="nucleotide sequence ID" value="NZ_CP064781.1"/>
</dbReference>
<sequence>MIRATFQLLRDVGHDLVETVRWFFSPDAWRILIIVLASIGMLVALGYVAIHNYDYSREVFARCPTNKNLIFIAEFFSFAFFALFSLTAVGEMVNWVDAKRRGEAPGRLTVFFTYSALAIACGTTALALIVRCA</sequence>
<gene>
    <name evidence="2" type="ORF">IWH25_14700</name>
</gene>
<name>A0A974SN09_9RHOO</name>
<keyword evidence="1" id="KW-1133">Transmembrane helix</keyword>
<dbReference type="Proteomes" id="UP000663444">
    <property type="component" value="Chromosome"/>
</dbReference>
<evidence type="ECO:0000313" key="2">
    <source>
        <dbReference type="EMBL" id="QRJ62992.1"/>
    </source>
</evidence>
<evidence type="ECO:0000256" key="1">
    <source>
        <dbReference type="SAM" id="Phobius"/>
    </source>
</evidence>
<feature type="transmembrane region" description="Helical" evidence="1">
    <location>
        <begin position="69"/>
        <end position="90"/>
    </location>
</feature>
<feature type="transmembrane region" description="Helical" evidence="1">
    <location>
        <begin position="28"/>
        <end position="48"/>
    </location>
</feature>
<proteinExistence type="predicted"/>